<dbReference type="AlphaFoldDB" id="A0A9N9NRA6"/>
<comment type="caution">
    <text evidence="1">The sequence shown here is derived from an EMBL/GenBank/DDBJ whole genome shotgun (WGS) entry which is preliminary data.</text>
</comment>
<keyword evidence="2" id="KW-1185">Reference proteome</keyword>
<dbReference type="Proteomes" id="UP000789396">
    <property type="component" value="Unassembled WGS sequence"/>
</dbReference>
<gene>
    <name evidence="1" type="ORF">RFULGI_LOCUS13812</name>
</gene>
<evidence type="ECO:0000313" key="2">
    <source>
        <dbReference type="Proteomes" id="UP000789396"/>
    </source>
</evidence>
<reference evidence="1" key="1">
    <citation type="submission" date="2021-06" db="EMBL/GenBank/DDBJ databases">
        <authorList>
            <person name="Kallberg Y."/>
            <person name="Tangrot J."/>
            <person name="Rosling A."/>
        </authorList>
    </citation>
    <scope>NUCLEOTIDE SEQUENCE</scope>
    <source>
        <strain evidence="1">IN212</strain>
    </source>
</reference>
<feature type="non-terminal residue" evidence="1">
    <location>
        <position position="410"/>
    </location>
</feature>
<dbReference type="EMBL" id="CAJVPZ010037648">
    <property type="protein sequence ID" value="CAG8754011.1"/>
    <property type="molecule type" value="Genomic_DNA"/>
</dbReference>
<protein>
    <submittedName>
        <fullName evidence="1">19490_t:CDS:1</fullName>
    </submittedName>
</protein>
<organism evidence="1 2">
    <name type="scientific">Racocetra fulgida</name>
    <dbReference type="NCBI Taxonomy" id="60492"/>
    <lineage>
        <taxon>Eukaryota</taxon>
        <taxon>Fungi</taxon>
        <taxon>Fungi incertae sedis</taxon>
        <taxon>Mucoromycota</taxon>
        <taxon>Glomeromycotina</taxon>
        <taxon>Glomeromycetes</taxon>
        <taxon>Diversisporales</taxon>
        <taxon>Gigasporaceae</taxon>
        <taxon>Racocetra</taxon>
    </lineage>
</organism>
<proteinExistence type="predicted"/>
<dbReference type="InterPro" id="IPR036770">
    <property type="entry name" value="Ankyrin_rpt-contain_sf"/>
</dbReference>
<sequence>QPPVLPPKIPISNQDSNSSNFIHKNVAQTEVIPPSYHVQFEQPTGQNINQNKAQTGFIPHVHSQAHSQAHSQSHLYGRFDQPTGQNMIQNQQNQHQIINQTIQKSPDEMCQELLKKYINEYNGVINFQEPTTCNPCYHVGLGDFDGLRYHLQSGIDDVDKLYHFGGSEKYLVLIASEHCNGEAMIKIFNVLKEFGANFNVVCGDTKQTALHYLPLNSKLSEEKNCKNIKDAISFLVDNGCDINAIDKSSKRTILANYLIKRYKTKNYVSIIDLLLEKGANPNIPCGVTLPDRYFAPNALFIAIKNKWPIETLNSLLNHGANIDQLDEENNHLLIWTVMDKTDKKSKKDKESKDDIKYQSIDWVLEHSYLASEPDNLRAAEKYISKFGERRNIITRWKKATPEDRQRVKDN</sequence>
<evidence type="ECO:0000313" key="1">
    <source>
        <dbReference type="EMBL" id="CAG8754011.1"/>
    </source>
</evidence>
<dbReference type="Gene3D" id="1.25.40.20">
    <property type="entry name" value="Ankyrin repeat-containing domain"/>
    <property type="match status" value="2"/>
</dbReference>
<accession>A0A9N9NRA6</accession>
<name>A0A9N9NRA6_9GLOM</name>
<dbReference type="OrthoDB" id="194358at2759"/>
<feature type="non-terminal residue" evidence="1">
    <location>
        <position position="1"/>
    </location>
</feature>
<dbReference type="SUPFAM" id="SSF48403">
    <property type="entry name" value="Ankyrin repeat"/>
    <property type="match status" value="1"/>
</dbReference>